<gene>
    <name evidence="10" type="ordered locus">Acid345_0724</name>
</gene>
<dbReference type="GO" id="GO:0008120">
    <property type="term" value="F:ceramide glucosyltransferase activity"/>
    <property type="evidence" value="ECO:0007669"/>
    <property type="project" value="TreeGrafter"/>
</dbReference>
<evidence type="ECO:0000256" key="9">
    <source>
        <dbReference type="SAM" id="Phobius"/>
    </source>
</evidence>
<dbReference type="OrthoDB" id="9030258at2"/>
<keyword evidence="7 9" id="KW-1133">Transmembrane helix</keyword>
<comment type="pathway">
    <text evidence="2">Lipid metabolism; sphingolipid metabolism.</text>
</comment>
<dbReference type="Proteomes" id="UP000002432">
    <property type="component" value="Chromosome"/>
</dbReference>
<dbReference type="EnsemblBacteria" id="ABF39729">
    <property type="protein sequence ID" value="ABF39729"/>
    <property type="gene ID" value="Acid345_0724"/>
</dbReference>
<reference evidence="10 11" key="1">
    <citation type="journal article" date="2009" name="Appl. Environ. Microbiol.">
        <title>Three genomes from the phylum Acidobacteria provide insight into the lifestyles of these microorganisms in soils.</title>
        <authorList>
            <person name="Ward N.L."/>
            <person name="Challacombe J.F."/>
            <person name="Janssen P.H."/>
            <person name="Henrissat B."/>
            <person name="Coutinho P.M."/>
            <person name="Wu M."/>
            <person name="Xie G."/>
            <person name="Haft D.H."/>
            <person name="Sait M."/>
            <person name="Badger J."/>
            <person name="Barabote R.D."/>
            <person name="Bradley B."/>
            <person name="Brettin T.S."/>
            <person name="Brinkac L.M."/>
            <person name="Bruce D."/>
            <person name="Creasy T."/>
            <person name="Daugherty S.C."/>
            <person name="Davidsen T.M."/>
            <person name="DeBoy R.T."/>
            <person name="Detter J.C."/>
            <person name="Dodson R.J."/>
            <person name="Durkin A.S."/>
            <person name="Ganapathy A."/>
            <person name="Gwinn-Giglio M."/>
            <person name="Han C.S."/>
            <person name="Khouri H."/>
            <person name="Kiss H."/>
            <person name="Kothari S.P."/>
            <person name="Madupu R."/>
            <person name="Nelson K.E."/>
            <person name="Nelson W.C."/>
            <person name="Paulsen I."/>
            <person name="Penn K."/>
            <person name="Ren Q."/>
            <person name="Rosovitz M.J."/>
            <person name="Selengut J.D."/>
            <person name="Shrivastava S."/>
            <person name="Sullivan S.A."/>
            <person name="Tapia R."/>
            <person name="Thompson L.S."/>
            <person name="Watkins K.L."/>
            <person name="Yang Q."/>
            <person name="Yu C."/>
            <person name="Zafar N."/>
            <person name="Zhou L."/>
            <person name="Kuske C.R."/>
        </authorList>
    </citation>
    <scope>NUCLEOTIDE SEQUENCE [LARGE SCALE GENOMIC DNA]</scope>
    <source>
        <strain evidence="10 11">Ellin345</strain>
    </source>
</reference>
<feature type="transmembrane region" description="Helical" evidence="9">
    <location>
        <begin position="17"/>
        <end position="39"/>
    </location>
</feature>
<dbReference type="GO" id="GO:0006679">
    <property type="term" value="P:glucosylceramide biosynthetic process"/>
    <property type="evidence" value="ECO:0007669"/>
    <property type="project" value="TreeGrafter"/>
</dbReference>
<dbReference type="eggNOG" id="COG1215">
    <property type="taxonomic scope" value="Bacteria"/>
</dbReference>
<comment type="pathway">
    <text evidence="3">Sphingolipid metabolism.</text>
</comment>
<keyword evidence="6 9" id="KW-0812">Transmembrane</keyword>
<dbReference type="RefSeq" id="WP_011521531.1">
    <property type="nucleotide sequence ID" value="NC_008009.1"/>
</dbReference>
<evidence type="ECO:0000313" key="11">
    <source>
        <dbReference type="Proteomes" id="UP000002432"/>
    </source>
</evidence>
<dbReference type="AlphaFoldDB" id="Q1ITS1"/>
<dbReference type="CDD" id="cd02520">
    <property type="entry name" value="Glucosylceramide_synthase"/>
    <property type="match status" value="1"/>
</dbReference>
<evidence type="ECO:0000256" key="3">
    <source>
        <dbReference type="ARBA" id="ARBA00004991"/>
    </source>
</evidence>
<dbReference type="CAZy" id="GT21">
    <property type="family name" value="Glycosyltransferase Family 21"/>
</dbReference>
<evidence type="ECO:0000256" key="8">
    <source>
        <dbReference type="ARBA" id="ARBA00023136"/>
    </source>
</evidence>
<evidence type="ECO:0000256" key="5">
    <source>
        <dbReference type="ARBA" id="ARBA00022679"/>
    </source>
</evidence>
<dbReference type="HOGENOM" id="CLU_030898_2_0_0"/>
<dbReference type="EMBL" id="CP000360">
    <property type="protein sequence ID" value="ABF39729.1"/>
    <property type="molecule type" value="Genomic_DNA"/>
</dbReference>
<keyword evidence="5" id="KW-0808">Transferase</keyword>
<dbReference type="Pfam" id="PF13506">
    <property type="entry name" value="Glyco_transf_21"/>
    <property type="match status" value="1"/>
</dbReference>
<name>Q1ITS1_KORVE</name>
<evidence type="ECO:0000256" key="7">
    <source>
        <dbReference type="ARBA" id="ARBA00022989"/>
    </source>
</evidence>
<protein>
    <submittedName>
        <fullName evidence="10">Ceramide glucosyltransferase, putative</fullName>
    </submittedName>
</protein>
<dbReference type="SUPFAM" id="SSF53448">
    <property type="entry name" value="Nucleotide-diphospho-sugar transferases"/>
    <property type="match status" value="1"/>
</dbReference>
<sequence length="417" mass="46235">MDIAIAGLAALIAARSVFFLIAVIGTISSTVFLVLVLLGSLRHLRLSRRSESQIAASTTFPPVTLLKPVHGTEPQLKQNLESFFQQDYPDFEIVFGARSLDNDAVRTVNELRKKYAHVKSSLIISGEPEWHNAKVYSLDKMIQSTPNSHFIITDSDIVVEHDFIRRIIPPLNDPKVGCVTAMYKGVPAPEFWSRMEALGMSVEMPSGVMVVDMLEGMKFALGAVMAVRRDSLKSIGGIQATREFYSDDFVLGNLISEAGYEVVLSDVKVGHVLTSRSFAKTFGDQLRWMQSTRHSRPKGHFGTGLTFAMPFGILGLMAAGAMGHWTLGWALFAWAWLSRTLQSAIVGGIVVGDKRALALCWLYPIRDLVGFFTWAGSYTSSTFEWRGELYRFTAGGRIVAERLNLTEEEEPAVVQKY</sequence>
<evidence type="ECO:0000256" key="4">
    <source>
        <dbReference type="ARBA" id="ARBA00022676"/>
    </source>
</evidence>
<evidence type="ECO:0000313" key="10">
    <source>
        <dbReference type="EMBL" id="ABF39729.1"/>
    </source>
</evidence>
<dbReference type="PANTHER" id="PTHR12726:SF0">
    <property type="entry name" value="CERAMIDE GLUCOSYLTRANSFERASE"/>
    <property type="match status" value="1"/>
</dbReference>
<organism evidence="10 11">
    <name type="scientific">Koribacter versatilis (strain Ellin345)</name>
    <dbReference type="NCBI Taxonomy" id="204669"/>
    <lineage>
        <taxon>Bacteria</taxon>
        <taxon>Pseudomonadati</taxon>
        <taxon>Acidobacteriota</taxon>
        <taxon>Terriglobia</taxon>
        <taxon>Terriglobales</taxon>
        <taxon>Candidatus Korobacteraceae</taxon>
        <taxon>Candidatus Korobacter</taxon>
    </lineage>
</organism>
<comment type="subcellular location">
    <subcellularLocation>
        <location evidence="1">Membrane</location>
        <topology evidence="1">Multi-pass membrane protein</topology>
    </subcellularLocation>
</comment>
<dbReference type="PANTHER" id="PTHR12726">
    <property type="entry name" value="CERAMIDE GLUCOSYLTRANSFERASE"/>
    <property type="match status" value="1"/>
</dbReference>
<dbReference type="InterPro" id="IPR029044">
    <property type="entry name" value="Nucleotide-diphossugar_trans"/>
</dbReference>
<accession>Q1ITS1</accession>
<evidence type="ECO:0000256" key="6">
    <source>
        <dbReference type="ARBA" id="ARBA00022692"/>
    </source>
</evidence>
<dbReference type="InterPro" id="IPR025993">
    <property type="entry name" value="Ceramide_glucosylTrfase"/>
</dbReference>
<dbReference type="STRING" id="204669.Acid345_0724"/>
<keyword evidence="8 9" id="KW-0472">Membrane</keyword>
<dbReference type="KEGG" id="aba:Acid345_0724"/>
<keyword evidence="4" id="KW-0328">Glycosyltransferase</keyword>
<dbReference type="Gene3D" id="3.90.550.10">
    <property type="entry name" value="Spore Coat Polysaccharide Biosynthesis Protein SpsA, Chain A"/>
    <property type="match status" value="1"/>
</dbReference>
<proteinExistence type="predicted"/>
<keyword evidence="11" id="KW-1185">Reference proteome</keyword>
<dbReference type="GO" id="GO:0016020">
    <property type="term" value="C:membrane"/>
    <property type="evidence" value="ECO:0007669"/>
    <property type="project" value="UniProtKB-SubCell"/>
</dbReference>
<feature type="transmembrane region" description="Helical" evidence="9">
    <location>
        <begin position="301"/>
        <end position="325"/>
    </location>
</feature>
<evidence type="ECO:0000256" key="1">
    <source>
        <dbReference type="ARBA" id="ARBA00004141"/>
    </source>
</evidence>
<evidence type="ECO:0000256" key="2">
    <source>
        <dbReference type="ARBA" id="ARBA00004760"/>
    </source>
</evidence>